<comment type="similarity">
    <text evidence="1">Belongs to the IPP transferase family.</text>
</comment>
<dbReference type="HAMAP" id="MF_00185">
    <property type="entry name" value="IPP_trans"/>
    <property type="match status" value="1"/>
</dbReference>
<dbReference type="GO" id="GO:0005739">
    <property type="term" value="C:mitochondrion"/>
    <property type="evidence" value="ECO:0007669"/>
    <property type="project" value="TreeGrafter"/>
</dbReference>
<evidence type="ECO:0000256" key="2">
    <source>
        <dbReference type="ARBA" id="ARBA00022679"/>
    </source>
</evidence>
<dbReference type="InterPro" id="IPR039657">
    <property type="entry name" value="Dimethylallyltransferase"/>
</dbReference>
<dbReference type="PANTHER" id="PTHR11088">
    <property type="entry name" value="TRNA DIMETHYLALLYLTRANSFERASE"/>
    <property type="match status" value="1"/>
</dbReference>
<dbReference type="OrthoDB" id="775260at2759"/>
<keyword evidence="2" id="KW-0808">Transferase</keyword>
<protein>
    <recommendedName>
        <fullName evidence="8">tRNA dimethylallyltransferase</fullName>
    </recommendedName>
</protein>
<dbReference type="Gene3D" id="1.10.20.140">
    <property type="match status" value="1"/>
</dbReference>
<dbReference type="SUPFAM" id="SSF52540">
    <property type="entry name" value="P-loop containing nucleoside triphosphate hydrolases"/>
    <property type="match status" value="1"/>
</dbReference>
<keyword evidence="4" id="KW-0067">ATP-binding</keyword>
<keyword evidence="7" id="KW-1185">Reference proteome</keyword>
<dbReference type="STRING" id="870435.A0A0C3PV60"/>
<dbReference type="Proteomes" id="UP000054217">
    <property type="component" value="Unassembled WGS sequence"/>
</dbReference>
<dbReference type="AlphaFoldDB" id="A0A0C3PV60"/>
<reference evidence="6 7" key="1">
    <citation type="submission" date="2014-04" db="EMBL/GenBank/DDBJ databases">
        <authorList>
            <consortium name="DOE Joint Genome Institute"/>
            <person name="Kuo A."/>
            <person name="Kohler A."/>
            <person name="Costa M.D."/>
            <person name="Nagy L.G."/>
            <person name="Floudas D."/>
            <person name="Copeland A."/>
            <person name="Barry K.W."/>
            <person name="Cichocki N."/>
            <person name="Veneault-Fourrey C."/>
            <person name="LaButti K."/>
            <person name="Lindquist E.A."/>
            <person name="Lipzen A."/>
            <person name="Lundell T."/>
            <person name="Morin E."/>
            <person name="Murat C."/>
            <person name="Sun H."/>
            <person name="Tunlid A."/>
            <person name="Henrissat B."/>
            <person name="Grigoriev I.V."/>
            <person name="Hibbett D.S."/>
            <person name="Martin F."/>
            <person name="Nordberg H.P."/>
            <person name="Cantor M.N."/>
            <person name="Hua S.X."/>
        </authorList>
    </citation>
    <scope>NUCLEOTIDE SEQUENCE [LARGE SCALE GENOMIC DNA]</scope>
    <source>
        <strain evidence="6 7">Marx 270</strain>
    </source>
</reference>
<dbReference type="InParanoid" id="A0A0C3PV60"/>
<keyword evidence="3" id="KW-0547">Nucleotide-binding</keyword>
<dbReference type="InterPro" id="IPR018022">
    <property type="entry name" value="IPT"/>
</dbReference>
<dbReference type="InterPro" id="IPR027417">
    <property type="entry name" value="P-loop_NTPase"/>
</dbReference>
<dbReference type="GO" id="GO:0052381">
    <property type="term" value="F:tRNA dimethylallyltransferase activity"/>
    <property type="evidence" value="ECO:0007669"/>
    <property type="project" value="InterPro"/>
</dbReference>
<dbReference type="EMBL" id="KN831946">
    <property type="protein sequence ID" value="KIO13156.1"/>
    <property type="molecule type" value="Genomic_DNA"/>
</dbReference>
<dbReference type="HOGENOM" id="CLU_032616_2_3_1"/>
<accession>A0A0C3PV60</accession>
<evidence type="ECO:0000256" key="4">
    <source>
        <dbReference type="ARBA" id="ARBA00022840"/>
    </source>
</evidence>
<organism evidence="6 7">
    <name type="scientific">Pisolithus tinctorius Marx 270</name>
    <dbReference type="NCBI Taxonomy" id="870435"/>
    <lineage>
        <taxon>Eukaryota</taxon>
        <taxon>Fungi</taxon>
        <taxon>Dikarya</taxon>
        <taxon>Basidiomycota</taxon>
        <taxon>Agaricomycotina</taxon>
        <taxon>Agaricomycetes</taxon>
        <taxon>Agaricomycetidae</taxon>
        <taxon>Boletales</taxon>
        <taxon>Sclerodermatineae</taxon>
        <taxon>Pisolithaceae</taxon>
        <taxon>Pisolithus</taxon>
    </lineage>
</organism>
<dbReference type="Pfam" id="PF01715">
    <property type="entry name" value="IPPT"/>
    <property type="match status" value="1"/>
</dbReference>
<sequence>MATSLQPLIVICGATGVGKSKLGVELALGLANQGHSRWRGARIINADSMQVYAGLDVATNKISPAEQMGIDHLLMDFKRPGEQYLVGHWVHDAVQAIKETHNRDEIPIVVGGTSYWIQHLLFPNRLASDGPPNPAGDQHSGLFRSPELERSISQLPPDLLGLFDHLPEHAPSAVSHPDDALLLYKLLQALDEPVAARWHWRDTRKVLRALRIIKDQGRMPSEIINEQASTPLFPRYRTLCFWLHAEQSVLDRRLDERVDGMMKNGLLQEIRRIYENASCSVGIDGGRNNEHDGNETTADFTLGIFQSIGYKEFYDYISDPNASREDLTDAVEKTKHATRKYAKRQISWLRNKLLPALHSVAAECRSKSSMATLYLLDTSGKWAITHKEHVSNVLSSVLGESWVSNVCQPAQMIMSAFLNEEELPDPMMLSPLARAMLSNVNEALSPSAVLEARRMVVCPVCTKNPSQPVMVEAAEWEAHRRTRLHRRLAVKAKERVLGTPRENGVPECQLPSGPLPS</sequence>
<evidence type="ECO:0008006" key="8">
    <source>
        <dbReference type="Google" id="ProtNLM"/>
    </source>
</evidence>
<gene>
    <name evidence="6" type="ORF">M404DRAFT_122728</name>
</gene>
<dbReference type="GO" id="GO:0005524">
    <property type="term" value="F:ATP binding"/>
    <property type="evidence" value="ECO:0007669"/>
    <property type="project" value="UniProtKB-KW"/>
</dbReference>
<proteinExistence type="inferred from homology"/>
<evidence type="ECO:0000256" key="5">
    <source>
        <dbReference type="SAM" id="MobiDB-lite"/>
    </source>
</evidence>
<feature type="region of interest" description="Disordered" evidence="5">
    <location>
        <begin position="495"/>
        <end position="517"/>
    </location>
</feature>
<dbReference type="GO" id="GO:0006400">
    <property type="term" value="P:tRNA modification"/>
    <property type="evidence" value="ECO:0007669"/>
    <property type="project" value="TreeGrafter"/>
</dbReference>
<dbReference type="Gene3D" id="3.40.50.300">
    <property type="entry name" value="P-loop containing nucleotide triphosphate hydrolases"/>
    <property type="match status" value="1"/>
</dbReference>
<evidence type="ECO:0000313" key="6">
    <source>
        <dbReference type="EMBL" id="KIO13156.1"/>
    </source>
</evidence>
<dbReference type="FunCoup" id="A0A0C3PV60">
    <property type="interactions" value="502"/>
</dbReference>
<evidence type="ECO:0000256" key="3">
    <source>
        <dbReference type="ARBA" id="ARBA00022741"/>
    </source>
</evidence>
<reference evidence="7" key="2">
    <citation type="submission" date="2015-01" db="EMBL/GenBank/DDBJ databases">
        <title>Evolutionary Origins and Diversification of the Mycorrhizal Mutualists.</title>
        <authorList>
            <consortium name="DOE Joint Genome Institute"/>
            <consortium name="Mycorrhizal Genomics Consortium"/>
            <person name="Kohler A."/>
            <person name="Kuo A."/>
            <person name="Nagy L.G."/>
            <person name="Floudas D."/>
            <person name="Copeland A."/>
            <person name="Barry K.W."/>
            <person name="Cichocki N."/>
            <person name="Veneault-Fourrey C."/>
            <person name="LaButti K."/>
            <person name="Lindquist E.A."/>
            <person name="Lipzen A."/>
            <person name="Lundell T."/>
            <person name="Morin E."/>
            <person name="Murat C."/>
            <person name="Riley R."/>
            <person name="Ohm R."/>
            <person name="Sun H."/>
            <person name="Tunlid A."/>
            <person name="Henrissat B."/>
            <person name="Grigoriev I.V."/>
            <person name="Hibbett D.S."/>
            <person name="Martin F."/>
        </authorList>
    </citation>
    <scope>NUCLEOTIDE SEQUENCE [LARGE SCALE GENOMIC DNA]</scope>
    <source>
        <strain evidence="7">Marx 270</strain>
    </source>
</reference>
<name>A0A0C3PV60_PISTI</name>
<dbReference type="PANTHER" id="PTHR11088:SF89">
    <property type="entry name" value="TRNA DIMETHYLALLYLTRANSFERASE"/>
    <property type="match status" value="1"/>
</dbReference>
<evidence type="ECO:0000313" key="7">
    <source>
        <dbReference type="Proteomes" id="UP000054217"/>
    </source>
</evidence>
<evidence type="ECO:0000256" key="1">
    <source>
        <dbReference type="ARBA" id="ARBA00005842"/>
    </source>
</evidence>